<dbReference type="Proteomes" id="UP000235145">
    <property type="component" value="Unassembled WGS sequence"/>
</dbReference>
<feature type="region of interest" description="Disordered" evidence="1">
    <location>
        <begin position="39"/>
        <end position="67"/>
    </location>
</feature>
<dbReference type="EMBL" id="NBSK02000004">
    <property type="protein sequence ID" value="KAJ0210380.1"/>
    <property type="molecule type" value="Genomic_DNA"/>
</dbReference>
<dbReference type="GO" id="GO:0016592">
    <property type="term" value="C:mediator complex"/>
    <property type="evidence" value="ECO:0007669"/>
    <property type="project" value="InterPro"/>
</dbReference>
<comment type="caution">
    <text evidence="2">The sequence shown here is derived from an EMBL/GenBank/DDBJ whole genome shotgun (WGS) entry which is preliminary data.</text>
</comment>
<organism evidence="2 3">
    <name type="scientific">Lactuca sativa</name>
    <name type="common">Garden lettuce</name>
    <dbReference type="NCBI Taxonomy" id="4236"/>
    <lineage>
        <taxon>Eukaryota</taxon>
        <taxon>Viridiplantae</taxon>
        <taxon>Streptophyta</taxon>
        <taxon>Embryophyta</taxon>
        <taxon>Tracheophyta</taxon>
        <taxon>Spermatophyta</taxon>
        <taxon>Magnoliopsida</taxon>
        <taxon>eudicotyledons</taxon>
        <taxon>Gunneridae</taxon>
        <taxon>Pentapetalae</taxon>
        <taxon>asterids</taxon>
        <taxon>campanulids</taxon>
        <taxon>Asterales</taxon>
        <taxon>Asteraceae</taxon>
        <taxon>Cichorioideae</taxon>
        <taxon>Cichorieae</taxon>
        <taxon>Lactucinae</taxon>
        <taxon>Lactuca</taxon>
    </lineage>
</organism>
<keyword evidence="3" id="KW-1185">Reference proteome</keyword>
<name>A0A9R1VPZ5_LACSA</name>
<sequence>MTRLKLGNDFQYKLNDKGLTPAEVFGIDYKSTLNPALKSSSDDKVTPGFGNGFQATPKTSTANGIPSSLTPPSWDGFASLTSYLFSWQEYFDSESKQGKKLT</sequence>
<accession>A0A9R1VPZ5</accession>
<dbReference type="PANTHER" id="PTHR35130">
    <property type="entry name" value="MEDIATOR OF RNA POLYMERASE II TRANSCRIPTION SUBUNIT 16"/>
    <property type="match status" value="1"/>
</dbReference>
<gene>
    <name evidence="2" type="ORF">LSAT_V11C400187000</name>
</gene>
<evidence type="ECO:0000313" key="3">
    <source>
        <dbReference type="Proteomes" id="UP000235145"/>
    </source>
</evidence>
<protein>
    <submittedName>
        <fullName evidence="2">Uncharacterized protein</fullName>
    </submittedName>
</protein>
<proteinExistence type="predicted"/>
<reference evidence="2 3" key="1">
    <citation type="journal article" date="2017" name="Nat. Commun.">
        <title>Genome assembly with in vitro proximity ligation data and whole-genome triplication in lettuce.</title>
        <authorList>
            <person name="Reyes-Chin-Wo S."/>
            <person name="Wang Z."/>
            <person name="Yang X."/>
            <person name="Kozik A."/>
            <person name="Arikit S."/>
            <person name="Song C."/>
            <person name="Xia L."/>
            <person name="Froenicke L."/>
            <person name="Lavelle D.O."/>
            <person name="Truco M.J."/>
            <person name="Xia R."/>
            <person name="Zhu S."/>
            <person name="Xu C."/>
            <person name="Xu H."/>
            <person name="Xu X."/>
            <person name="Cox K."/>
            <person name="Korf I."/>
            <person name="Meyers B.C."/>
            <person name="Michelmore R.W."/>
        </authorList>
    </citation>
    <scope>NUCLEOTIDE SEQUENCE [LARGE SCALE GENOMIC DNA]</scope>
    <source>
        <strain evidence="3">cv. Salinas</strain>
        <tissue evidence="2">Seedlings</tissue>
    </source>
</reference>
<dbReference type="AlphaFoldDB" id="A0A9R1VPZ5"/>
<dbReference type="PANTHER" id="PTHR35130:SF1">
    <property type="entry name" value="MEDIATOR OF RNA POLYMERASE II TRANSCRIPTION SUBUNIT 16"/>
    <property type="match status" value="1"/>
</dbReference>
<dbReference type="GO" id="GO:0006355">
    <property type="term" value="P:regulation of DNA-templated transcription"/>
    <property type="evidence" value="ECO:0007669"/>
    <property type="project" value="InterPro"/>
</dbReference>
<evidence type="ECO:0000313" key="2">
    <source>
        <dbReference type="EMBL" id="KAJ0210380.1"/>
    </source>
</evidence>
<feature type="compositionally biased region" description="Polar residues" evidence="1">
    <location>
        <begin position="53"/>
        <end position="67"/>
    </location>
</feature>
<dbReference type="InterPro" id="IPR038836">
    <property type="entry name" value="MED16"/>
</dbReference>
<evidence type="ECO:0000256" key="1">
    <source>
        <dbReference type="SAM" id="MobiDB-lite"/>
    </source>
</evidence>